<evidence type="ECO:0000256" key="6">
    <source>
        <dbReference type="SAM" id="MobiDB-lite"/>
    </source>
</evidence>
<name>A0A8S1ZX05_ARAAE</name>
<evidence type="ECO:0000256" key="2">
    <source>
        <dbReference type="ARBA" id="ARBA00023015"/>
    </source>
</evidence>
<dbReference type="SUPFAM" id="SSF47459">
    <property type="entry name" value="HLH, helix-loop-helix DNA-binding domain"/>
    <property type="match status" value="1"/>
</dbReference>
<dbReference type="InterPro" id="IPR011598">
    <property type="entry name" value="bHLH_dom"/>
</dbReference>
<sequence length="757" mass="82654">MAVFGGATTLGSVSFSSHLFDQQSCFLSCPLRLLPSSSSSSSSSNRNSLLCIVKSVSSSATADTDRNSDQSPPSSVLSASNSLLRDTSDDAAGPSDWKTAKAYCKSGDTFEGEVQGFNGGGLLIRFHSLVGFLPYPQLSPSRSCKEPQKSIHEIAKTLVGSKLPVKVVQADEENRKLILSEKLALWPKYSQNVSVGDVFTGRVGSVEDYGAFIHLRFDDGLYHLTGLVHVSEVSWDYVQDVRDVLRDGDEVRVIVTNIDKEKSRITLSIKQLEDDPLLETLDKVILKDSSSGSPSLSSNNGDTIEPLPGLETILEELLKEDGIEAVKINRQGFEKRVVSQDLQLWLSNTPPSDGKFVLLARAGRQVQEIHLTTSLEQGGIKKALQHMNMDKETEQTLNYLPLGQSDPFGNGSEGTIGDFLGRYCNNPQEISPLTLQSFSMNSQISENFPISGGIRFPPYPGQFGSDREFGVLGSQPTTQESNKSSLLDPDSVSDRVHTTKSNSRKRKSIPSGNGKESPASSSLTASNSKVSGENGGSKGGKRSKQDEAGNSKNGVEKCDSKGDNKDDAKPPEAPKDYIHVRARRGQATDSHSLAERARREKISERMTLLQDLVPGCNRITGKAVMLDEIINYVQSLQRQVEFLSMKLATVNPRMEFNANAALSTEMIQPGESLTQSLYAMACSEQRLPSAYYSLGKNMPRFSDTQFPSNDGFVQAETPGFWENNDLQSIVQMGFGDIQQQSNNNNCSEPTLQMKLEP</sequence>
<keyword evidence="10" id="KW-1185">Reference proteome</keyword>
<feature type="region of interest" description="Disordered" evidence="6">
    <location>
        <begin position="61"/>
        <end position="95"/>
    </location>
</feature>
<evidence type="ECO:0000256" key="4">
    <source>
        <dbReference type="ARBA" id="ARBA00023163"/>
    </source>
</evidence>
<dbReference type="GO" id="GO:0005634">
    <property type="term" value="C:nucleus"/>
    <property type="evidence" value="ECO:0007669"/>
    <property type="project" value="UniProtKB-SubCell"/>
</dbReference>
<dbReference type="InterPro" id="IPR012340">
    <property type="entry name" value="NA-bd_OB-fold"/>
</dbReference>
<dbReference type="Pfam" id="PF00575">
    <property type="entry name" value="S1"/>
    <property type="match status" value="2"/>
</dbReference>
<feature type="compositionally biased region" description="Low complexity" evidence="6">
    <location>
        <begin position="517"/>
        <end position="531"/>
    </location>
</feature>
<dbReference type="PROSITE" id="PS50126">
    <property type="entry name" value="S1"/>
    <property type="match status" value="2"/>
</dbReference>
<protein>
    <submittedName>
        <fullName evidence="9">Uncharacterized protein</fullName>
    </submittedName>
</protein>
<evidence type="ECO:0000256" key="5">
    <source>
        <dbReference type="ARBA" id="ARBA00023242"/>
    </source>
</evidence>
<reference evidence="9" key="1">
    <citation type="submission" date="2021-01" db="EMBL/GenBank/DDBJ databases">
        <authorList>
            <person name="Bezrukov I."/>
        </authorList>
    </citation>
    <scope>NUCLEOTIDE SEQUENCE</scope>
</reference>
<keyword evidence="3" id="KW-0238">DNA-binding</keyword>
<dbReference type="SMART" id="SM00316">
    <property type="entry name" value="S1"/>
    <property type="match status" value="2"/>
</dbReference>
<dbReference type="GO" id="GO:0006355">
    <property type="term" value="P:regulation of DNA-templated transcription"/>
    <property type="evidence" value="ECO:0007669"/>
    <property type="project" value="UniProtKB-ARBA"/>
</dbReference>
<dbReference type="FunFam" id="4.10.280.10:FF:000002">
    <property type="entry name" value="Basic helix-loop-helix transcription factor"/>
    <property type="match status" value="1"/>
</dbReference>
<feature type="domain" description="S1 motif" evidence="7">
    <location>
        <begin position="107"/>
        <end position="182"/>
    </location>
</feature>
<feature type="compositionally biased region" description="Polar residues" evidence="6">
    <location>
        <begin position="474"/>
        <end position="485"/>
    </location>
</feature>
<dbReference type="GO" id="GO:0046983">
    <property type="term" value="F:protein dimerization activity"/>
    <property type="evidence" value="ECO:0007669"/>
    <property type="project" value="InterPro"/>
</dbReference>
<feature type="domain" description="BHLH" evidence="8">
    <location>
        <begin position="586"/>
        <end position="636"/>
    </location>
</feature>
<keyword evidence="5" id="KW-0539">Nucleus</keyword>
<dbReference type="InterPro" id="IPR003029">
    <property type="entry name" value="S1_domain"/>
</dbReference>
<dbReference type="GO" id="GO:0003677">
    <property type="term" value="F:DNA binding"/>
    <property type="evidence" value="ECO:0007669"/>
    <property type="project" value="UniProtKB-KW"/>
</dbReference>
<evidence type="ECO:0000313" key="10">
    <source>
        <dbReference type="Proteomes" id="UP000682877"/>
    </source>
</evidence>
<evidence type="ECO:0000259" key="7">
    <source>
        <dbReference type="PROSITE" id="PS50126"/>
    </source>
</evidence>
<dbReference type="CDD" id="cd18919">
    <property type="entry name" value="bHLH_AtBPE_like"/>
    <property type="match status" value="1"/>
</dbReference>
<evidence type="ECO:0000256" key="1">
    <source>
        <dbReference type="ARBA" id="ARBA00004123"/>
    </source>
</evidence>
<feature type="compositionally biased region" description="Basic and acidic residues" evidence="6">
    <location>
        <begin position="543"/>
        <end position="579"/>
    </location>
</feature>
<dbReference type="CDD" id="cd04465">
    <property type="entry name" value="S1_RPS1_repeat_ec2_hs2"/>
    <property type="match status" value="1"/>
</dbReference>
<dbReference type="SUPFAM" id="SSF50249">
    <property type="entry name" value="Nucleic acid-binding proteins"/>
    <property type="match status" value="2"/>
</dbReference>
<dbReference type="PANTHER" id="PTHR47559">
    <property type="entry name" value="OS03G0844900 PROTEIN"/>
    <property type="match status" value="1"/>
</dbReference>
<dbReference type="Gene3D" id="4.10.280.10">
    <property type="entry name" value="Helix-loop-helix DNA-binding domain"/>
    <property type="match status" value="1"/>
</dbReference>
<keyword evidence="4" id="KW-0804">Transcription</keyword>
<feature type="domain" description="S1 motif" evidence="7">
    <location>
        <begin position="196"/>
        <end position="270"/>
    </location>
</feature>
<dbReference type="InterPro" id="IPR036638">
    <property type="entry name" value="HLH_DNA-bd_sf"/>
</dbReference>
<dbReference type="SMART" id="SM00353">
    <property type="entry name" value="HLH"/>
    <property type="match status" value="1"/>
</dbReference>
<accession>A0A8S1ZX05</accession>
<evidence type="ECO:0000256" key="3">
    <source>
        <dbReference type="ARBA" id="ARBA00023125"/>
    </source>
</evidence>
<dbReference type="InterPro" id="IPR052757">
    <property type="entry name" value="Ribosomal_protein_S1"/>
</dbReference>
<dbReference type="Gene3D" id="2.40.50.140">
    <property type="entry name" value="Nucleic acid-binding proteins"/>
    <property type="match status" value="2"/>
</dbReference>
<dbReference type="PROSITE" id="PS50888">
    <property type="entry name" value="BHLH"/>
    <property type="match status" value="1"/>
</dbReference>
<comment type="subcellular location">
    <subcellularLocation>
        <location evidence="1">Nucleus</location>
    </subcellularLocation>
</comment>
<dbReference type="AlphaFoldDB" id="A0A8S1ZX05"/>
<dbReference type="PANTHER" id="PTHR47559:SF1">
    <property type="entry name" value="OS03G0844900 PROTEIN"/>
    <property type="match status" value="1"/>
</dbReference>
<dbReference type="EMBL" id="LR999453">
    <property type="protein sequence ID" value="CAE5969030.1"/>
    <property type="molecule type" value="Genomic_DNA"/>
</dbReference>
<dbReference type="Pfam" id="PF00010">
    <property type="entry name" value="HLH"/>
    <property type="match status" value="1"/>
</dbReference>
<feature type="compositionally biased region" description="Low complexity" evidence="6">
    <location>
        <begin position="69"/>
        <end position="84"/>
    </location>
</feature>
<evidence type="ECO:0000259" key="8">
    <source>
        <dbReference type="PROSITE" id="PS50888"/>
    </source>
</evidence>
<proteinExistence type="predicted"/>
<gene>
    <name evidence="9" type="ORF">AARE701A_LOCUS7981</name>
</gene>
<evidence type="ECO:0000313" key="9">
    <source>
        <dbReference type="EMBL" id="CAE5969030.1"/>
    </source>
</evidence>
<organism evidence="9 10">
    <name type="scientific">Arabidopsis arenosa</name>
    <name type="common">Sand rock-cress</name>
    <name type="synonym">Cardaminopsis arenosa</name>
    <dbReference type="NCBI Taxonomy" id="38785"/>
    <lineage>
        <taxon>Eukaryota</taxon>
        <taxon>Viridiplantae</taxon>
        <taxon>Streptophyta</taxon>
        <taxon>Embryophyta</taxon>
        <taxon>Tracheophyta</taxon>
        <taxon>Spermatophyta</taxon>
        <taxon>Magnoliopsida</taxon>
        <taxon>eudicotyledons</taxon>
        <taxon>Gunneridae</taxon>
        <taxon>Pentapetalae</taxon>
        <taxon>rosids</taxon>
        <taxon>malvids</taxon>
        <taxon>Brassicales</taxon>
        <taxon>Brassicaceae</taxon>
        <taxon>Camelineae</taxon>
        <taxon>Arabidopsis</taxon>
    </lineage>
</organism>
<feature type="region of interest" description="Disordered" evidence="6">
    <location>
        <begin position="452"/>
        <end position="595"/>
    </location>
</feature>
<keyword evidence="2" id="KW-0805">Transcription regulation</keyword>
<dbReference type="Proteomes" id="UP000682877">
    <property type="component" value="Chromosome 3"/>
</dbReference>